<dbReference type="GO" id="GO:0005524">
    <property type="term" value="F:ATP binding"/>
    <property type="evidence" value="ECO:0007669"/>
    <property type="project" value="UniProtKB-KW"/>
</dbReference>
<dbReference type="Proteomes" id="UP001149090">
    <property type="component" value="Unassembled WGS sequence"/>
</dbReference>
<dbReference type="OMA" id="RGPNDYQ"/>
<evidence type="ECO:0000313" key="7">
    <source>
        <dbReference type="Proteomes" id="UP001149090"/>
    </source>
</evidence>
<dbReference type="NCBIfam" id="NF041083">
    <property type="entry name" value="thermosome_beta"/>
    <property type="match status" value="1"/>
</dbReference>
<protein>
    <submittedName>
        <fullName evidence="6">T-complex protein 1 subunit alpha</fullName>
    </submittedName>
</protein>
<evidence type="ECO:0000256" key="1">
    <source>
        <dbReference type="ARBA" id="ARBA00008020"/>
    </source>
</evidence>
<dbReference type="GO" id="GO:0051082">
    <property type="term" value="F:unfolded protein binding"/>
    <property type="evidence" value="ECO:0007669"/>
    <property type="project" value="InterPro"/>
</dbReference>
<gene>
    <name evidence="6" type="ORF">M0811_14506</name>
</gene>
<comment type="similarity">
    <text evidence="1 5">Belongs to the TCP-1 chaperonin family.</text>
</comment>
<dbReference type="PANTHER" id="PTHR11353">
    <property type="entry name" value="CHAPERONIN"/>
    <property type="match status" value="1"/>
</dbReference>
<proteinExistence type="inferred from homology"/>
<sequence>MFIPGTVALQGESTKNVRIQNVNATIAVANIVRSSLGPQGLDKLLVDEIGEVTITNDGATILGNLDVEHPAAKVLVQLAGLQDQEVGDGTTSVVLVAAELLRLANDLVKDSIHPTTIINGYRIAMKTAVEYLKTQLLIPTKSLGPESFINAAKTSLSSKIIGLESDFFAKIVVDAIKGVAIMGKRGPKYPVTSVTVLKSPGKSTRESVLVDGFAFNYTRASQAMPRFIKKVKVAALDMPLTKEKLGLTVHVRVDNVKNLEEIRKREAEITKERIDMILKAGANVVLTTKSIDDYNLKYFSDAGAIAIRHIDHNDMRKVCKATGAKLLISFADLNGEETFDPSSLGEAEEISQEFISDNELIVFKGCKTTNSQSIILRGPNTFMLDEAERSIHDALCIVSQAFESRYVVPGGGAIETELSVYLEKFAKTLATKEQLAVMQFAEALLVIPKTLAVNAACDAIDLVAKLRAKHHEAQTCEDEETRKKLRNFGLDLFEQNIRDNLHAGILEPLISKLKMIKFATEAAITILRIDDLIKIYPEADDQKEEDMEAM</sequence>
<dbReference type="NCBIfam" id="NF041082">
    <property type="entry name" value="thermosome_alpha"/>
    <property type="match status" value="1"/>
</dbReference>
<evidence type="ECO:0000256" key="4">
    <source>
        <dbReference type="ARBA" id="ARBA00023186"/>
    </source>
</evidence>
<dbReference type="EMBL" id="JAPDFW010000032">
    <property type="protein sequence ID" value="KAJ5079486.1"/>
    <property type="molecule type" value="Genomic_DNA"/>
</dbReference>
<keyword evidence="2 5" id="KW-0547">Nucleotide-binding</keyword>
<dbReference type="PROSITE" id="PS00751">
    <property type="entry name" value="TCP1_2"/>
    <property type="match status" value="1"/>
</dbReference>
<dbReference type="InterPro" id="IPR002194">
    <property type="entry name" value="Chaperonin_TCP-1_CS"/>
</dbReference>
<dbReference type="SUPFAM" id="SSF48592">
    <property type="entry name" value="GroEL equatorial domain-like"/>
    <property type="match status" value="1"/>
</dbReference>
<dbReference type="InterPro" id="IPR053374">
    <property type="entry name" value="TCP-1_chaperonin"/>
</dbReference>
<dbReference type="InterPro" id="IPR027410">
    <property type="entry name" value="TCP-1-like_intermed_sf"/>
</dbReference>
<dbReference type="InterPro" id="IPR002423">
    <property type="entry name" value="Cpn60/GroEL/TCP-1"/>
</dbReference>
<dbReference type="SUPFAM" id="SSF54849">
    <property type="entry name" value="GroEL-intermediate domain like"/>
    <property type="match status" value="1"/>
</dbReference>
<keyword evidence="3 5" id="KW-0067">ATP-binding</keyword>
<dbReference type="PROSITE" id="PS00995">
    <property type="entry name" value="TCP1_3"/>
    <property type="match status" value="1"/>
</dbReference>
<dbReference type="GO" id="GO:0016887">
    <property type="term" value="F:ATP hydrolysis activity"/>
    <property type="evidence" value="ECO:0007669"/>
    <property type="project" value="InterPro"/>
</dbReference>
<dbReference type="SUPFAM" id="SSF52029">
    <property type="entry name" value="GroEL apical domain-like"/>
    <property type="match status" value="1"/>
</dbReference>
<dbReference type="OrthoDB" id="10248520at2759"/>
<dbReference type="PRINTS" id="PR00304">
    <property type="entry name" value="TCOMPLEXTCP1"/>
</dbReference>
<dbReference type="InterPro" id="IPR017998">
    <property type="entry name" value="Chaperone_TCP-1"/>
</dbReference>
<organism evidence="6 7">
    <name type="scientific">Anaeramoeba ignava</name>
    <name type="common">Anaerobic marine amoeba</name>
    <dbReference type="NCBI Taxonomy" id="1746090"/>
    <lineage>
        <taxon>Eukaryota</taxon>
        <taxon>Metamonada</taxon>
        <taxon>Anaeramoebidae</taxon>
        <taxon>Anaeramoeba</taxon>
    </lineage>
</organism>
<keyword evidence="4 5" id="KW-0143">Chaperone</keyword>
<evidence type="ECO:0000256" key="2">
    <source>
        <dbReference type="ARBA" id="ARBA00022741"/>
    </source>
</evidence>
<evidence type="ECO:0000313" key="6">
    <source>
        <dbReference type="EMBL" id="KAJ5079486.1"/>
    </source>
</evidence>
<evidence type="ECO:0000256" key="5">
    <source>
        <dbReference type="RuleBase" id="RU004187"/>
    </source>
</evidence>
<keyword evidence="7" id="KW-1185">Reference proteome</keyword>
<name>A0A9Q0LVM1_ANAIG</name>
<accession>A0A9Q0LVM1</accession>
<dbReference type="GO" id="GO:0140662">
    <property type="term" value="F:ATP-dependent protein folding chaperone"/>
    <property type="evidence" value="ECO:0007669"/>
    <property type="project" value="InterPro"/>
</dbReference>
<dbReference type="Gene3D" id="1.10.560.10">
    <property type="entry name" value="GroEL-like equatorial domain"/>
    <property type="match status" value="1"/>
</dbReference>
<dbReference type="Gene3D" id="3.30.260.10">
    <property type="entry name" value="TCP-1-like chaperonin intermediate domain"/>
    <property type="match status" value="1"/>
</dbReference>
<dbReference type="InterPro" id="IPR054827">
    <property type="entry name" value="thermosome_alpha"/>
</dbReference>
<dbReference type="InterPro" id="IPR027413">
    <property type="entry name" value="GROEL-like_equatorial_sf"/>
</dbReference>
<dbReference type="Gene3D" id="3.50.7.10">
    <property type="entry name" value="GroEL"/>
    <property type="match status" value="1"/>
</dbReference>
<dbReference type="InterPro" id="IPR027409">
    <property type="entry name" value="GroEL-like_apical_dom_sf"/>
</dbReference>
<dbReference type="Pfam" id="PF00118">
    <property type="entry name" value="Cpn60_TCP1"/>
    <property type="match status" value="1"/>
</dbReference>
<comment type="caution">
    <text evidence="6">The sequence shown here is derived from an EMBL/GenBank/DDBJ whole genome shotgun (WGS) entry which is preliminary data.</text>
</comment>
<reference evidence="6" key="1">
    <citation type="submission" date="2022-10" db="EMBL/GenBank/DDBJ databases">
        <title>Novel sulphate-reducing endosymbionts in the free-living metamonad Anaeramoeba.</title>
        <authorList>
            <person name="Jerlstrom-Hultqvist J."/>
            <person name="Cepicka I."/>
            <person name="Gallot-Lavallee L."/>
            <person name="Salas-Leiva D."/>
            <person name="Curtis B.A."/>
            <person name="Zahonova K."/>
            <person name="Pipaliya S."/>
            <person name="Dacks J."/>
            <person name="Roger A.J."/>
        </authorList>
    </citation>
    <scope>NUCLEOTIDE SEQUENCE</scope>
    <source>
        <strain evidence="6">BMAN</strain>
    </source>
</reference>
<dbReference type="AlphaFoldDB" id="A0A9Q0LVM1"/>
<evidence type="ECO:0000256" key="3">
    <source>
        <dbReference type="ARBA" id="ARBA00022840"/>
    </source>
</evidence>
<dbReference type="PROSITE" id="PS00750">
    <property type="entry name" value="TCP1_1"/>
    <property type="match status" value="1"/>
</dbReference>